<sequence length="42" mass="4354">MIVLASVIGVWIALAAALTFCLAHAASRTFDVETDAPAPALR</sequence>
<keyword evidence="2" id="KW-1185">Reference proteome</keyword>
<gene>
    <name evidence="1" type="ORF">ACFPQB_00890</name>
</gene>
<protein>
    <submittedName>
        <fullName evidence="1">Uncharacterized protein</fullName>
    </submittedName>
</protein>
<dbReference type="RefSeq" id="WP_276606217.1">
    <property type="nucleotide sequence ID" value="NZ_JBHSNS010000001.1"/>
</dbReference>
<dbReference type="Proteomes" id="UP001596072">
    <property type="component" value="Unassembled WGS sequence"/>
</dbReference>
<comment type="caution">
    <text evidence="1">The sequence shown here is derived from an EMBL/GenBank/DDBJ whole genome shotgun (WGS) entry which is preliminary data.</text>
</comment>
<evidence type="ECO:0000313" key="1">
    <source>
        <dbReference type="EMBL" id="MFC5727453.1"/>
    </source>
</evidence>
<accession>A0ABW0ZBB0</accession>
<evidence type="ECO:0000313" key="2">
    <source>
        <dbReference type="Proteomes" id="UP001596072"/>
    </source>
</evidence>
<reference evidence="2" key="1">
    <citation type="journal article" date="2019" name="Int. J. Syst. Evol. Microbiol.">
        <title>The Global Catalogue of Microorganisms (GCM) 10K type strain sequencing project: providing services to taxonomists for standard genome sequencing and annotation.</title>
        <authorList>
            <consortium name="The Broad Institute Genomics Platform"/>
            <consortium name="The Broad Institute Genome Sequencing Center for Infectious Disease"/>
            <person name="Wu L."/>
            <person name="Ma J."/>
        </authorList>
    </citation>
    <scope>NUCLEOTIDE SEQUENCE [LARGE SCALE GENOMIC DNA]</scope>
    <source>
        <strain evidence="2">YIM 94188</strain>
    </source>
</reference>
<organism evidence="1 2">
    <name type="scientific">Nocardioides vastitatis</name>
    <dbReference type="NCBI Taxonomy" id="2568655"/>
    <lineage>
        <taxon>Bacteria</taxon>
        <taxon>Bacillati</taxon>
        <taxon>Actinomycetota</taxon>
        <taxon>Actinomycetes</taxon>
        <taxon>Propionibacteriales</taxon>
        <taxon>Nocardioidaceae</taxon>
        <taxon>Nocardioides</taxon>
    </lineage>
</organism>
<dbReference type="EMBL" id="JBHSNS010000001">
    <property type="protein sequence ID" value="MFC5727453.1"/>
    <property type="molecule type" value="Genomic_DNA"/>
</dbReference>
<proteinExistence type="predicted"/>
<name>A0ABW0ZBB0_9ACTN</name>